<dbReference type="OrthoDB" id="630188at2759"/>
<evidence type="ECO:0000256" key="1">
    <source>
        <dbReference type="SAM" id="MobiDB-lite"/>
    </source>
</evidence>
<evidence type="ECO:0000259" key="2">
    <source>
        <dbReference type="Pfam" id="PF00149"/>
    </source>
</evidence>
<sequence length="364" mass="39642">MHRKTRFVCVSDTHGYTPSEAGFKLPAGDVLIHAGDLTNKGSMSELRRTMDWISNADFEIKIIVAGNHDVSLDSEIYAQHGRAFHGPRLEDPQQCIETITRHAPSVVLLRHQAAVIRLTRANGPRTAFKVFGSPHLGLWIRNVRRRGALEPDPPDADLIVTHTPPRSHCDKKPDGTSVGCDALRQTLSRIRPPLAICGHVHEGRGYERVGWRGSVIETGCCAPADVDADRVMKGTLPPRESKKINLIDLTGKRGDRLDNRGFACGNADAVLQTRAVSKTEAAPLPLPEVESAAGTVPDQGYRENGLATPTPSADIHIGGHLLSLRKETCIINAAVMATSWPHRGGKLFNAPIVVDIELPVHHEV</sequence>
<name>A0A9W9EP72_9EURO</name>
<dbReference type="Pfam" id="PF00149">
    <property type="entry name" value="Metallophos"/>
    <property type="match status" value="1"/>
</dbReference>
<dbReference type="RefSeq" id="XP_056470130.1">
    <property type="nucleotide sequence ID" value="XM_056622714.1"/>
</dbReference>
<dbReference type="AlphaFoldDB" id="A0A9W9EP72"/>
<dbReference type="InterPro" id="IPR051693">
    <property type="entry name" value="UPF0046_metallophosphoest"/>
</dbReference>
<feature type="domain" description="Calcineurin-like phosphoesterase" evidence="2">
    <location>
        <begin position="6"/>
        <end position="202"/>
    </location>
</feature>
<dbReference type="Proteomes" id="UP001149074">
    <property type="component" value="Unassembled WGS sequence"/>
</dbReference>
<dbReference type="GeneID" id="81361693"/>
<dbReference type="GO" id="GO:0016787">
    <property type="term" value="F:hydrolase activity"/>
    <property type="evidence" value="ECO:0007669"/>
    <property type="project" value="InterPro"/>
</dbReference>
<dbReference type="Gene3D" id="3.60.21.10">
    <property type="match status" value="1"/>
</dbReference>
<proteinExistence type="predicted"/>
<gene>
    <name evidence="3" type="ORF">N7532_010223</name>
</gene>
<dbReference type="EMBL" id="JAPQKI010000010">
    <property type="protein sequence ID" value="KAJ5085452.1"/>
    <property type="molecule type" value="Genomic_DNA"/>
</dbReference>
<reference evidence="3" key="2">
    <citation type="journal article" date="2023" name="IMA Fungus">
        <title>Comparative genomic study of the Penicillium genus elucidates a diverse pangenome and 15 lateral gene transfer events.</title>
        <authorList>
            <person name="Petersen C."/>
            <person name="Sorensen T."/>
            <person name="Nielsen M.R."/>
            <person name="Sondergaard T.E."/>
            <person name="Sorensen J.L."/>
            <person name="Fitzpatrick D.A."/>
            <person name="Frisvad J.C."/>
            <person name="Nielsen K.L."/>
        </authorList>
    </citation>
    <scope>NUCLEOTIDE SEQUENCE</scope>
    <source>
        <strain evidence="3">IBT 30761</strain>
    </source>
</reference>
<evidence type="ECO:0000313" key="3">
    <source>
        <dbReference type="EMBL" id="KAJ5085452.1"/>
    </source>
</evidence>
<comment type="caution">
    <text evidence="3">The sequence shown here is derived from an EMBL/GenBank/DDBJ whole genome shotgun (WGS) entry which is preliminary data.</text>
</comment>
<reference evidence="3" key="1">
    <citation type="submission" date="2022-11" db="EMBL/GenBank/DDBJ databases">
        <authorList>
            <person name="Petersen C."/>
        </authorList>
    </citation>
    <scope>NUCLEOTIDE SEQUENCE</scope>
    <source>
        <strain evidence="3">IBT 30761</strain>
    </source>
</reference>
<dbReference type="PANTHER" id="PTHR12905">
    <property type="entry name" value="METALLOPHOSPHOESTERASE"/>
    <property type="match status" value="1"/>
</dbReference>
<keyword evidence="4" id="KW-1185">Reference proteome</keyword>
<dbReference type="CDD" id="cd07379">
    <property type="entry name" value="MPP_239FB"/>
    <property type="match status" value="1"/>
</dbReference>
<accession>A0A9W9EP72</accession>
<dbReference type="InterPro" id="IPR004843">
    <property type="entry name" value="Calcineurin-like_PHP"/>
</dbReference>
<organism evidence="3 4">
    <name type="scientific">Penicillium argentinense</name>
    <dbReference type="NCBI Taxonomy" id="1131581"/>
    <lineage>
        <taxon>Eukaryota</taxon>
        <taxon>Fungi</taxon>
        <taxon>Dikarya</taxon>
        <taxon>Ascomycota</taxon>
        <taxon>Pezizomycotina</taxon>
        <taxon>Eurotiomycetes</taxon>
        <taxon>Eurotiomycetidae</taxon>
        <taxon>Eurotiales</taxon>
        <taxon>Aspergillaceae</taxon>
        <taxon>Penicillium</taxon>
    </lineage>
</organism>
<dbReference type="SUPFAM" id="SSF56300">
    <property type="entry name" value="Metallo-dependent phosphatases"/>
    <property type="match status" value="1"/>
</dbReference>
<dbReference type="PANTHER" id="PTHR12905:SF16">
    <property type="entry name" value="SER_THR PROTEIN PHOSPHATASE FAMILY PROTEIN (AFU_ORTHOLOGUE AFUA_1G06000)"/>
    <property type="match status" value="1"/>
</dbReference>
<dbReference type="InterPro" id="IPR029052">
    <property type="entry name" value="Metallo-depent_PP-like"/>
</dbReference>
<feature type="region of interest" description="Disordered" evidence="1">
    <location>
        <begin position="151"/>
        <end position="174"/>
    </location>
</feature>
<evidence type="ECO:0000313" key="4">
    <source>
        <dbReference type="Proteomes" id="UP001149074"/>
    </source>
</evidence>
<protein>
    <recommendedName>
        <fullName evidence="2">Calcineurin-like phosphoesterase domain-containing protein</fullName>
    </recommendedName>
</protein>